<dbReference type="Pfam" id="PF10026">
    <property type="entry name" value="DUF2268"/>
    <property type="match status" value="1"/>
</dbReference>
<evidence type="ECO:0000313" key="2">
    <source>
        <dbReference type="EMBL" id="MBP2412746.1"/>
    </source>
</evidence>
<evidence type="ECO:0000313" key="3">
    <source>
        <dbReference type="Proteomes" id="UP000711614"/>
    </source>
</evidence>
<dbReference type="EMBL" id="JAGIOI010000001">
    <property type="protein sequence ID" value="MBP2412746.1"/>
    <property type="molecule type" value="Genomic_DNA"/>
</dbReference>
<name>A0ABS4YVF1_9MICC</name>
<dbReference type="InterPro" id="IPR018728">
    <property type="entry name" value="DUF2268"/>
</dbReference>
<dbReference type="Proteomes" id="UP000711614">
    <property type="component" value="Unassembled WGS sequence"/>
</dbReference>
<proteinExistence type="predicted"/>
<organism evidence="2 3">
    <name type="scientific">Arthrobacter stackebrandtii</name>
    <dbReference type="NCBI Taxonomy" id="272161"/>
    <lineage>
        <taxon>Bacteria</taxon>
        <taxon>Bacillati</taxon>
        <taxon>Actinomycetota</taxon>
        <taxon>Actinomycetes</taxon>
        <taxon>Micrococcales</taxon>
        <taxon>Micrococcaceae</taxon>
        <taxon>Arthrobacter</taxon>
    </lineage>
</organism>
<keyword evidence="3" id="KW-1185">Reference proteome</keyword>
<reference evidence="2 3" key="1">
    <citation type="submission" date="2021-03" db="EMBL/GenBank/DDBJ databases">
        <title>Sequencing the genomes of 1000 actinobacteria strains.</title>
        <authorList>
            <person name="Klenk H.-P."/>
        </authorList>
    </citation>
    <scope>NUCLEOTIDE SEQUENCE [LARGE SCALE GENOMIC DNA]</scope>
    <source>
        <strain evidence="2 3">DSM 16005</strain>
    </source>
</reference>
<gene>
    <name evidence="2" type="ORF">JOF48_001545</name>
</gene>
<dbReference type="RefSeq" id="WP_209679206.1">
    <property type="nucleotide sequence ID" value="NZ_JAGIOI010000001.1"/>
</dbReference>
<protein>
    <recommendedName>
        <fullName evidence="1">DUF2268 domain-containing protein</fullName>
    </recommendedName>
</protein>
<evidence type="ECO:0000259" key="1">
    <source>
        <dbReference type="Pfam" id="PF10026"/>
    </source>
</evidence>
<sequence>MGNRANTVTILNAPGRLQATVVEELRLVAEDCVERVAADLEIGGVDVVLTTEYTYVPIEELAVGGYAPSASLVFIAMDPENPAFARWRENLPGTVAHELNHAARWRSAGYGSTLLQALVSEGLATVYESIMTGHTPPCAEARGDFHEVWTEAAPLLHTTGYGHATWFFGEGHLPRWTGYGLGYELVSRHLAAGGVSIQEATKLPARDFLQYLPEALSA</sequence>
<feature type="domain" description="DUF2268" evidence="1">
    <location>
        <begin position="63"/>
        <end position="210"/>
    </location>
</feature>
<comment type="caution">
    <text evidence="2">The sequence shown here is derived from an EMBL/GenBank/DDBJ whole genome shotgun (WGS) entry which is preliminary data.</text>
</comment>
<accession>A0ABS4YVF1</accession>